<keyword evidence="3 10" id="KW-0378">Hydrolase</keyword>
<dbReference type="InterPro" id="IPR019563">
    <property type="entry name" value="GH97_catalytic"/>
</dbReference>
<dbReference type="Pfam" id="PF14508">
    <property type="entry name" value="GH97_N"/>
    <property type="match status" value="1"/>
</dbReference>
<evidence type="ECO:0000313" key="10">
    <source>
        <dbReference type="EMBL" id="MCH7396623.1"/>
    </source>
</evidence>
<comment type="cofactor">
    <cofactor evidence="1">
        <name>Ca(2+)</name>
        <dbReference type="ChEBI" id="CHEBI:29108"/>
    </cofactor>
</comment>
<protein>
    <submittedName>
        <fullName evidence="10">Glycoside hydrolase family 97 protein</fullName>
    </submittedName>
</protein>
<sequence>MKKLIFCCLTFISLFTYAQESDVKSPDGLVKVSLVLEDGKLFYSVNYDQKTMLDKSPLGLETNAGSFTEQLSFVKTKTGIVDQSYTQDRIKKSDIHYKANTLTYTIKNEADQEISVHFQVSNNDIAFRYELPMWKETKGILVEKEITGYKFPSSSTAFLSNMMRPMTGFARTAPSYESGYVTDEPIDKTSARLGYVFPGLFKIGNDGWVLLSETGVGSNYTASHLSGVQDGVYTVSYPQMEQNNGFGSPGAQLGLPNQTPWRTITLGNSLSPIVETTIPYDVVEPLYEASQDYKYGKGTWSWILWQDNSMNYDDQVKFIDLAAEMDFEYILIDAWWDDRIGYDRMEELIKYANSKNVDVFLWYNSNGTANDAFQTPLNKMNTSIARKKEMKWLQEAGVKGLKVDFFGGDKQETMRLYEDILVEANDFGLMVIFHGATLPRGWERMYPNFVGSEAVLASEMLVFVQDIREKEAFYATLHPFIRNTVASMEFGGILLNKYLNKGNQSGQERLTTDIFQLATGVLFQNPVQMFGLTPNNLEDVPDFELDFLRKLPTTWDETIHIDGYPGKYSVLARRKGDHWYIAGVNAEADAKTLKLKLPMVVGEKFNLYNDDKSKKPFIKTVEVGKEGVFEVTIQSRGGFVLTNH</sequence>
<evidence type="ECO:0000256" key="5">
    <source>
        <dbReference type="ARBA" id="ARBA00023295"/>
    </source>
</evidence>
<name>A0ABS9UK66_9BACT</name>
<feature type="domain" description="Glycosyl-hydrolase 97 catalytic" evidence="7">
    <location>
        <begin position="305"/>
        <end position="455"/>
    </location>
</feature>
<evidence type="ECO:0000256" key="6">
    <source>
        <dbReference type="SAM" id="SignalP"/>
    </source>
</evidence>
<feature type="domain" description="Glycosyl-hydrolase 97 N-terminal" evidence="8">
    <location>
        <begin position="23"/>
        <end position="285"/>
    </location>
</feature>
<evidence type="ECO:0000256" key="4">
    <source>
        <dbReference type="ARBA" id="ARBA00022837"/>
    </source>
</evidence>
<dbReference type="Pfam" id="PF10566">
    <property type="entry name" value="Glyco_hydro_97"/>
    <property type="match status" value="1"/>
</dbReference>
<evidence type="ECO:0000256" key="3">
    <source>
        <dbReference type="ARBA" id="ARBA00022801"/>
    </source>
</evidence>
<dbReference type="PANTHER" id="PTHR35803:SF2">
    <property type="entry name" value="RETAINING ALPHA-GALACTOSIDASE"/>
    <property type="match status" value="1"/>
</dbReference>
<feature type="signal peptide" evidence="6">
    <location>
        <begin position="1"/>
        <end position="18"/>
    </location>
</feature>
<dbReference type="Pfam" id="PF14509">
    <property type="entry name" value="GH97_C"/>
    <property type="match status" value="1"/>
</dbReference>
<feature type="domain" description="Glycosyl-hydrolase 97 C-terminal oligomerisation" evidence="9">
    <location>
        <begin position="554"/>
        <end position="641"/>
    </location>
</feature>
<dbReference type="GO" id="GO:0016787">
    <property type="term" value="F:hydrolase activity"/>
    <property type="evidence" value="ECO:0007669"/>
    <property type="project" value="UniProtKB-KW"/>
</dbReference>
<dbReference type="RefSeq" id="WP_241273144.1">
    <property type="nucleotide sequence ID" value="NZ_JAKZGS010000001.1"/>
</dbReference>
<proteinExistence type="predicted"/>
<feature type="chain" id="PRO_5046034063" evidence="6">
    <location>
        <begin position="19"/>
        <end position="644"/>
    </location>
</feature>
<keyword evidence="11" id="KW-1185">Reference proteome</keyword>
<evidence type="ECO:0000256" key="1">
    <source>
        <dbReference type="ARBA" id="ARBA00001913"/>
    </source>
</evidence>
<keyword evidence="4" id="KW-0106">Calcium</keyword>
<dbReference type="InterPro" id="IPR017853">
    <property type="entry name" value="GH"/>
</dbReference>
<dbReference type="Gene3D" id="3.20.20.70">
    <property type="entry name" value="Aldolase class I"/>
    <property type="match status" value="1"/>
</dbReference>
<dbReference type="InterPro" id="IPR013780">
    <property type="entry name" value="Glyco_hydro_b"/>
</dbReference>
<keyword evidence="5" id="KW-0326">Glycosidase</keyword>
<comment type="subunit">
    <text evidence="2">Monomer.</text>
</comment>
<dbReference type="Gene3D" id="2.70.98.10">
    <property type="match status" value="1"/>
</dbReference>
<dbReference type="Gene3D" id="2.60.40.1180">
    <property type="entry name" value="Golgi alpha-mannosidase II"/>
    <property type="match status" value="1"/>
</dbReference>
<dbReference type="InterPro" id="IPR052720">
    <property type="entry name" value="Glycosyl_hydrolase_97"/>
</dbReference>
<keyword evidence="6" id="KW-0732">Signal</keyword>
<dbReference type="InterPro" id="IPR029483">
    <property type="entry name" value="GH97_C"/>
</dbReference>
<dbReference type="SUPFAM" id="SSF51445">
    <property type="entry name" value="(Trans)glycosidases"/>
    <property type="match status" value="1"/>
</dbReference>
<dbReference type="InterPro" id="IPR029486">
    <property type="entry name" value="GH97_N"/>
</dbReference>
<evidence type="ECO:0000259" key="7">
    <source>
        <dbReference type="Pfam" id="PF10566"/>
    </source>
</evidence>
<dbReference type="EMBL" id="JAKZGS010000001">
    <property type="protein sequence ID" value="MCH7396623.1"/>
    <property type="molecule type" value="Genomic_DNA"/>
</dbReference>
<reference evidence="10" key="1">
    <citation type="submission" date="2022-03" db="EMBL/GenBank/DDBJ databases">
        <title>De novo assembled genomes of Belliella spp. (Cyclobacteriaceae) strains.</title>
        <authorList>
            <person name="Szabo A."/>
            <person name="Korponai K."/>
            <person name="Felfoldi T."/>
        </authorList>
    </citation>
    <scope>NUCLEOTIDE SEQUENCE</scope>
    <source>
        <strain evidence="10">DSM 107340</strain>
    </source>
</reference>
<evidence type="ECO:0000259" key="8">
    <source>
        <dbReference type="Pfam" id="PF14508"/>
    </source>
</evidence>
<gene>
    <name evidence="10" type="ORF">MM236_01435</name>
</gene>
<accession>A0ABS9UK66</accession>
<dbReference type="InterPro" id="IPR013785">
    <property type="entry name" value="Aldolase_TIM"/>
</dbReference>
<evidence type="ECO:0000256" key="2">
    <source>
        <dbReference type="ARBA" id="ARBA00011245"/>
    </source>
</evidence>
<evidence type="ECO:0000313" key="11">
    <source>
        <dbReference type="Proteomes" id="UP001165488"/>
    </source>
</evidence>
<dbReference type="InterPro" id="IPR014718">
    <property type="entry name" value="GH-type_carb-bd"/>
</dbReference>
<organism evidence="10 11">
    <name type="scientific">Belliella calami</name>
    <dbReference type="NCBI Taxonomy" id="2923436"/>
    <lineage>
        <taxon>Bacteria</taxon>
        <taxon>Pseudomonadati</taxon>
        <taxon>Bacteroidota</taxon>
        <taxon>Cytophagia</taxon>
        <taxon>Cytophagales</taxon>
        <taxon>Cyclobacteriaceae</taxon>
        <taxon>Belliella</taxon>
    </lineage>
</organism>
<evidence type="ECO:0000259" key="9">
    <source>
        <dbReference type="Pfam" id="PF14509"/>
    </source>
</evidence>
<dbReference type="PANTHER" id="PTHR35803">
    <property type="entry name" value="GLUCAN 1,4-ALPHA-GLUCOSIDASE SUSB-RELATED"/>
    <property type="match status" value="1"/>
</dbReference>
<dbReference type="Proteomes" id="UP001165488">
    <property type="component" value="Unassembled WGS sequence"/>
</dbReference>
<comment type="caution">
    <text evidence="10">The sequence shown here is derived from an EMBL/GenBank/DDBJ whole genome shotgun (WGS) entry which is preliminary data.</text>
</comment>